<proteinExistence type="predicted"/>
<accession>A0A6J7X1R7</accession>
<dbReference type="EMBL" id="LR798326">
    <property type="protein sequence ID" value="CAB5224036.1"/>
    <property type="molecule type" value="Genomic_DNA"/>
</dbReference>
<reference evidence="1" key="1">
    <citation type="submission" date="2020-05" db="EMBL/GenBank/DDBJ databases">
        <authorList>
            <person name="Chiriac C."/>
            <person name="Salcher M."/>
            <person name="Ghai R."/>
            <person name="Kavagutti S V."/>
        </authorList>
    </citation>
    <scope>NUCLEOTIDE SEQUENCE</scope>
</reference>
<protein>
    <submittedName>
        <fullName evidence="1">Uncharacterized protein</fullName>
    </submittedName>
</protein>
<gene>
    <name evidence="1" type="ORF">UFOVP387_26</name>
</gene>
<name>A0A6J7X1R7_9CAUD</name>
<evidence type="ECO:0000313" key="1">
    <source>
        <dbReference type="EMBL" id="CAB5224036.1"/>
    </source>
</evidence>
<sequence length="55" mass="6588">MAQIRNEIYDNNGLVRVEFIEVEDIPQEDLLKEKEEELLRIYKEIQQIKNEQGAI</sequence>
<organism evidence="1">
    <name type="scientific">uncultured Caudovirales phage</name>
    <dbReference type="NCBI Taxonomy" id="2100421"/>
    <lineage>
        <taxon>Viruses</taxon>
        <taxon>Duplodnaviria</taxon>
        <taxon>Heunggongvirae</taxon>
        <taxon>Uroviricota</taxon>
        <taxon>Caudoviricetes</taxon>
        <taxon>Peduoviridae</taxon>
        <taxon>Maltschvirus</taxon>
        <taxon>Maltschvirus maltsch</taxon>
    </lineage>
</organism>